<protein>
    <submittedName>
        <fullName evidence="3">Transposase</fullName>
    </submittedName>
</protein>
<gene>
    <name evidence="3" type="ORF">NG42_21760</name>
</gene>
<dbReference type="PANTHER" id="PTHR35404">
    <property type="entry name" value="TRANSPOSASE OF TN10"/>
    <property type="match status" value="1"/>
</dbReference>
<evidence type="ECO:0000313" key="4">
    <source>
        <dbReference type="Proteomes" id="UP000037088"/>
    </source>
</evidence>
<dbReference type="RefSeq" id="WP_052903128.1">
    <property type="nucleotide sequence ID" value="NZ_JRXE01000086.1"/>
</dbReference>
<keyword evidence="1" id="KW-0472">Membrane</keyword>
<feature type="transmembrane region" description="Helical" evidence="1">
    <location>
        <begin position="58"/>
        <end position="75"/>
    </location>
</feature>
<evidence type="ECO:0000313" key="3">
    <source>
        <dbReference type="EMBL" id="KOC85019.1"/>
    </source>
</evidence>
<dbReference type="InterPro" id="IPR002559">
    <property type="entry name" value="Transposase_11"/>
</dbReference>
<comment type="caution">
    <text evidence="3">The sequence shown here is derived from an EMBL/GenBank/DDBJ whole genome shotgun (WGS) entry which is preliminary data.</text>
</comment>
<name>A0A0L7SPC5_9GAMM</name>
<dbReference type="InterPro" id="IPR012337">
    <property type="entry name" value="RNaseH-like_sf"/>
</dbReference>
<dbReference type="SUPFAM" id="SSF53098">
    <property type="entry name" value="Ribonuclease H-like"/>
    <property type="match status" value="1"/>
</dbReference>
<feature type="non-terminal residue" evidence="3">
    <location>
        <position position="76"/>
    </location>
</feature>
<dbReference type="Proteomes" id="UP000037088">
    <property type="component" value="Unassembled WGS sequence"/>
</dbReference>
<keyword evidence="1" id="KW-1133">Transmembrane helix</keyword>
<organism evidence="3 4">
    <name type="scientific">Winslowiella iniecta</name>
    <dbReference type="NCBI Taxonomy" id="1560201"/>
    <lineage>
        <taxon>Bacteria</taxon>
        <taxon>Pseudomonadati</taxon>
        <taxon>Pseudomonadota</taxon>
        <taxon>Gammaproteobacteria</taxon>
        <taxon>Enterobacterales</taxon>
        <taxon>Erwiniaceae</taxon>
        <taxon>Winslowiella</taxon>
    </lineage>
</organism>
<dbReference type="GO" id="GO:0003677">
    <property type="term" value="F:DNA binding"/>
    <property type="evidence" value="ECO:0007669"/>
    <property type="project" value="InterPro"/>
</dbReference>
<dbReference type="AlphaFoldDB" id="A0A0L7SPC5"/>
<keyword evidence="4" id="KW-1185">Reference proteome</keyword>
<evidence type="ECO:0000256" key="1">
    <source>
        <dbReference type="SAM" id="Phobius"/>
    </source>
</evidence>
<dbReference type="GO" id="GO:0006313">
    <property type="term" value="P:DNA transposition"/>
    <property type="evidence" value="ECO:0007669"/>
    <property type="project" value="InterPro"/>
</dbReference>
<feature type="domain" description="Transposase IS4-like" evidence="2">
    <location>
        <begin position="10"/>
        <end position="63"/>
    </location>
</feature>
<dbReference type="GO" id="GO:0004803">
    <property type="term" value="F:transposase activity"/>
    <property type="evidence" value="ECO:0007669"/>
    <property type="project" value="InterPro"/>
</dbReference>
<proteinExistence type="predicted"/>
<dbReference type="EMBL" id="JRXE01000086">
    <property type="protein sequence ID" value="KOC85019.1"/>
    <property type="molecule type" value="Genomic_DNA"/>
</dbReference>
<keyword evidence="1" id="KW-0812">Transmembrane</keyword>
<accession>A0A0L7SPC5</accession>
<dbReference type="PANTHER" id="PTHR35404:SF8">
    <property type="entry name" value="TRANSPOSASE OF TN10"/>
    <property type="match status" value="1"/>
</dbReference>
<dbReference type="Pfam" id="PF01609">
    <property type="entry name" value="DDE_Tnp_1"/>
    <property type="match status" value="1"/>
</dbReference>
<sequence>AAAKEPWLIFSSTAEFKPREVMKLYGRRMQIEQNFRDEKSERFGFGLRASHSRSAGRILVLSLLVTLSTAVLWLLG</sequence>
<reference evidence="3 4" key="1">
    <citation type="journal article" date="2015" name="Int. J. Syst. Evol. Microbiol.">
        <title>Erwinia iniecta sp. nov., isolated from Russian wheat aphids (Diuraphis noxia).</title>
        <authorList>
            <person name="Campillo T."/>
            <person name="Luna E."/>
            <person name="Portier P."/>
            <person name="Fischer-Le Saux M."/>
            <person name="Lapitan N."/>
            <person name="Tisserat N.A."/>
            <person name="Leach J.E."/>
        </authorList>
    </citation>
    <scope>NUCLEOTIDE SEQUENCE [LARGE SCALE GENOMIC DNA]</scope>
    <source>
        <strain evidence="3 4">B120</strain>
    </source>
</reference>
<evidence type="ECO:0000259" key="2">
    <source>
        <dbReference type="Pfam" id="PF01609"/>
    </source>
</evidence>
<feature type="non-terminal residue" evidence="3">
    <location>
        <position position="1"/>
    </location>
</feature>